<dbReference type="PANTHER" id="PTHR47506:SF1">
    <property type="entry name" value="HTH-TYPE TRANSCRIPTIONAL REGULATOR YJDC"/>
    <property type="match status" value="1"/>
</dbReference>
<name>A0ABU0RD93_9MICO</name>
<evidence type="ECO:0000256" key="1">
    <source>
        <dbReference type="ARBA" id="ARBA00023015"/>
    </source>
</evidence>
<protein>
    <submittedName>
        <fullName evidence="6">AcrR family transcriptional regulator</fullName>
    </submittedName>
</protein>
<evidence type="ECO:0000256" key="2">
    <source>
        <dbReference type="ARBA" id="ARBA00023125"/>
    </source>
</evidence>
<dbReference type="PANTHER" id="PTHR47506">
    <property type="entry name" value="TRANSCRIPTIONAL REGULATORY PROTEIN"/>
    <property type="match status" value="1"/>
</dbReference>
<evidence type="ECO:0000313" key="6">
    <source>
        <dbReference type="EMBL" id="MDQ0896046.1"/>
    </source>
</evidence>
<evidence type="ECO:0000256" key="4">
    <source>
        <dbReference type="PROSITE-ProRule" id="PRU00335"/>
    </source>
</evidence>
<dbReference type="SUPFAM" id="SSF48498">
    <property type="entry name" value="Tetracyclin repressor-like, C-terminal domain"/>
    <property type="match status" value="1"/>
</dbReference>
<keyword evidence="3" id="KW-0804">Transcription</keyword>
<evidence type="ECO:0000313" key="7">
    <source>
        <dbReference type="Proteomes" id="UP001239083"/>
    </source>
</evidence>
<dbReference type="RefSeq" id="WP_307044623.1">
    <property type="nucleotide sequence ID" value="NZ_JAUSYY010000001.1"/>
</dbReference>
<keyword evidence="7" id="KW-1185">Reference proteome</keyword>
<dbReference type="InterPro" id="IPR036271">
    <property type="entry name" value="Tet_transcr_reg_TetR-rel_C_sf"/>
</dbReference>
<dbReference type="EMBL" id="JAUSYY010000001">
    <property type="protein sequence ID" value="MDQ0896046.1"/>
    <property type="molecule type" value="Genomic_DNA"/>
</dbReference>
<gene>
    <name evidence="6" type="ORF">QFZ26_003601</name>
</gene>
<dbReference type="SUPFAM" id="SSF46689">
    <property type="entry name" value="Homeodomain-like"/>
    <property type="match status" value="1"/>
</dbReference>
<dbReference type="Gene3D" id="1.10.10.60">
    <property type="entry name" value="Homeodomain-like"/>
    <property type="match status" value="1"/>
</dbReference>
<evidence type="ECO:0000256" key="3">
    <source>
        <dbReference type="ARBA" id="ARBA00023163"/>
    </source>
</evidence>
<accession>A0ABU0RD93</accession>
<keyword evidence="1" id="KW-0805">Transcription regulation</keyword>
<sequence length="196" mass="21332">MAERGRPREFALDDALDRAIEVFWRQGYEGTTLENLTTAMDVSRPSLYAAFGNKEETFKRAVERYATVDMAYIDEAIAQPTARQVAEHYLYSNVSAITAPGRPAGCLSVQGGLSASSEHQRVVSFLSESRAAGEAKFAARFQRAIDEGDLAADENARELAKYLATVTGGLAVQATGGATRQELRHIAERALLGFPQ</sequence>
<feature type="DNA-binding region" description="H-T-H motif" evidence="4">
    <location>
        <begin position="32"/>
        <end position="51"/>
    </location>
</feature>
<keyword evidence="2 4" id="KW-0238">DNA-binding</keyword>
<proteinExistence type="predicted"/>
<comment type="caution">
    <text evidence="6">The sequence shown here is derived from an EMBL/GenBank/DDBJ whole genome shotgun (WGS) entry which is preliminary data.</text>
</comment>
<reference evidence="6 7" key="1">
    <citation type="submission" date="2023-07" db="EMBL/GenBank/DDBJ databases">
        <title>Comparative genomics of wheat-associated soil bacteria to identify genetic determinants of phenazine resistance.</title>
        <authorList>
            <person name="Mouncey N."/>
        </authorList>
    </citation>
    <scope>NUCLEOTIDE SEQUENCE [LARGE SCALE GENOMIC DNA]</scope>
    <source>
        <strain evidence="6 7">V3I3</strain>
    </source>
</reference>
<dbReference type="InterPro" id="IPR009057">
    <property type="entry name" value="Homeodomain-like_sf"/>
</dbReference>
<dbReference type="Proteomes" id="UP001239083">
    <property type="component" value="Unassembled WGS sequence"/>
</dbReference>
<feature type="domain" description="HTH tetR-type" evidence="5">
    <location>
        <begin position="9"/>
        <end position="69"/>
    </location>
</feature>
<evidence type="ECO:0000259" key="5">
    <source>
        <dbReference type="PROSITE" id="PS50977"/>
    </source>
</evidence>
<dbReference type="PROSITE" id="PS50977">
    <property type="entry name" value="HTH_TETR_2"/>
    <property type="match status" value="1"/>
</dbReference>
<dbReference type="Gene3D" id="1.10.357.10">
    <property type="entry name" value="Tetracycline Repressor, domain 2"/>
    <property type="match status" value="1"/>
</dbReference>
<organism evidence="6 7">
    <name type="scientific">Agromyces ramosus</name>
    <dbReference type="NCBI Taxonomy" id="33879"/>
    <lineage>
        <taxon>Bacteria</taxon>
        <taxon>Bacillati</taxon>
        <taxon>Actinomycetota</taxon>
        <taxon>Actinomycetes</taxon>
        <taxon>Micrococcales</taxon>
        <taxon>Microbacteriaceae</taxon>
        <taxon>Agromyces</taxon>
    </lineage>
</organism>
<dbReference type="InterPro" id="IPR001647">
    <property type="entry name" value="HTH_TetR"/>
</dbReference>
<dbReference type="Pfam" id="PF00440">
    <property type="entry name" value="TetR_N"/>
    <property type="match status" value="1"/>
</dbReference>